<evidence type="ECO:0000313" key="3">
    <source>
        <dbReference type="Proteomes" id="UP000198853"/>
    </source>
</evidence>
<feature type="non-terminal residue" evidence="2">
    <location>
        <position position="40"/>
    </location>
</feature>
<sequence length="40" mass="4369">MPLLNQKSDLNPQTEAKKVREGSEEQSEPSDGSEEGPRGI</sequence>
<protein>
    <submittedName>
        <fullName evidence="2">Uncharacterized protein</fullName>
    </submittedName>
</protein>
<gene>
    <name evidence="2" type="ORF">SAMN04488123_1081</name>
</gene>
<feature type="compositionally biased region" description="Polar residues" evidence="1">
    <location>
        <begin position="1"/>
        <end position="14"/>
    </location>
</feature>
<name>A0A1G8P869_9BACI</name>
<dbReference type="EMBL" id="FNEN01000008">
    <property type="protein sequence ID" value="SDI88689.1"/>
    <property type="molecule type" value="Genomic_DNA"/>
</dbReference>
<accession>A0A1G8P869</accession>
<feature type="compositionally biased region" description="Acidic residues" evidence="1">
    <location>
        <begin position="24"/>
        <end position="34"/>
    </location>
</feature>
<dbReference type="AlphaFoldDB" id="A0A1G8P869"/>
<keyword evidence="3" id="KW-1185">Reference proteome</keyword>
<organism evidence="2 3">
    <name type="scientific">Natribacillus halophilus</name>
    <dbReference type="NCBI Taxonomy" id="549003"/>
    <lineage>
        <taxon>Bacteria</taxon>
        <taxon>Bacillati</taxon>
        <taxon>Bacillota</taxon>
        <taxon>Bacilli</taxon>
        <taxon>Bacillales</taxon>
        <taxon>Bacillaceae</taxon>
        <taxon>Natribacillus</taxon>
    </lineage>
</organism>
<evidence type="ECO:0000256" key="1">
    <source>
        <dbReference type="SAM" id="MobiDB-lite"/>
    </source>
</evidence>
<reference evidence="2 3" key="1">
    <citation type="submission" date="2016-10" db="EMBL/GenBank/DDBJ databases">
        <authorList>
            <person name="de Groot N.N."/>
        </authorList>
    </citation>
    <scope>NUCLEOTIDE SEQUENCE [LARGE SCALE GENOMIC DNA]</scope>
    <source>
        <strain evidence="2 3">DSM 21771</strain>
    </source>
</reference>
<feature type="region of interest" description="Disordered" evidence="1">
    <location>
        <begin position="1"/>
        <end position="40"/>
    </location>
</feature>
<dbReference type="Proteomes" id="UP000198853">
    <property type="component" value="Unassembled WGS sequence"/>
</dbReference>
<proteinExistence type="predicted"/>
<evidence type="ECO:0000313" key="2">
    <source>
        <dbReference type="EMBL" id="SDI88689.1"/>
    </source>
</evidence>